<reference evidence="1 2" key="1">
    <citation type="submission" date="2017-01" db="EMBL/GenBank/DDBJ databases">
        <title>Bacillus cereus isolates.</title>
        <authorList>
            <person name="Beno S.M."/>
        </authorList>
    </citation>
    <scope>NUCLEOTIDE SEQUENCE [LARGE SCALE GENOMIC DNA]</scope>
    <source>
        <strain evidence="1 2">FSL H8-0485</strain>
    </source>
</reference>
<dbReference type="EMBL" id="MUAJ01000082">
    <property type="protein sequence ID" value="OOR05596.1"/>
    <property type="molecule type" value="Genomic_DNA"/>
</dbReference>
<evidence type="ECO:0008006" key="3">
    <source>
        <dbReference type="Google" id="ProtNLM"/>
    </source>
</evidence>
<protein>
    <recommendedName>
        <fullName evidence="3">Group-specific protein</fullName>
    </recommendedName>
</protein>
<sequence>MKFEDKRMLGIQLGCLIMTEENQYLVIKKNEVYSLLNLKTVESVTFEVPLANLEEMLFEDLKETIQDIIAPEHIKIVAKNIV</sequence>
<dbReference type="Proteomes" id="UP000190906">
    <property type="component" value="Unassembled WGS sequence"/>
</dbReference>
<evidence type="ECO:0000313" key="2">
    <source>
        <dbReference type="Proteomes" id="UP000190906"/>
    </source>
</evidence>
<organism evidence="1 2">
    <name type="scientific">Bacillus cereus</name>
    <dbReference type="NCBI Taxonomy" id="1396"/>
    <lineage>
        <taxon>Bacteria</taxon>
        <taxon>Bacillati</taxon>
        <taxon>Bacillota</taxon>
        <taxon>Bacilli</taxon>
        <taxon>Bacillales</taxon>
        <taxon>Bacillaceae</taxon>
        <taxon>Bacillus</taxon>
        <taxon>Bacillus cereus group</taxon>
    </lineage>
</organism>
<gene>
    <name evidence="1" type="ORF">BW897_31300</name>
</gene>
<comment type="caution">
    <text evidence="1">The sequence shown here is derived from an EMBL/GenBank/DDBJ whole genome shotgun (WGS) entry which is preliminary data.</text>
</comment>
<proteinExistence type="predicted"/>
<evidence type="ECO:0000313" key="1">
    <source>
        <dbReference type="EMBL" id="OOR05596.1"/>
    </source>
</evidence>
<accession>A0A1S9T6D4</accession>
<dbReference type="RefSeq" id="WP_002192158.1">
    <property type="nucleotide sequence ID" value="NZ_MUAJ01000082.1"/>
</dbReference>
<name>A0A1S9T6D4_BACCE</name>
<dbReference type="AlphaFoldDB" id="A0A1S9T6D4"/>